<dbReference type="OrthoDB" id="9801841at2"/>
<proteinExistence type="predicted"/>
<dbReference type="SUPFAM" id="SSF81606">
    <property type="entry name" value="PP2C-like"/>
    <property type="match status" value="1"/>
</dbReference>
<organism evidence="4 5">
    <name type="scientific">Clostridium neonatale</name>
    <dbReference type="NCBI Taxonomy" id="137838"/>
    <lineage>
        <taxon>Bacteria</taxon>
        <taxon>Bacillati</taxon>
        <taxon>Bacillota</taxon>
        <taxon>Clostridia</taxon>
        <taxon>Eubacteriales</taxon>
        <taxon>Clostridiaceae</taxon>
        <taxon>Clostridium</taxon>
    </lineage>
</organism>
<reference evidence="4 5" key="1">
    <citation type="submission" date="2017-10" db="EMBL/GenBank/DDBJ databases">
        <title>Effective Description of Clostridium neonatale sp. nov. linked to necrotizing enterocolitis in neonates and a clarification of species assignable to the genus Clostridium (Prazmowski 1880) emend. Lawson and Rainey 2016.</title>
        <authorList>
            <person name="Bernard K."/>
            <person name="Burdz T."/>
            <person name="Wiebe D."/>
            <person name="Balcewich B."/>
            <person name="Alfa M."/>
            <person name="Bernier A.-M."/>
        </authorList>
    </citation>
    <scope>NUCLEOTIDE SEQUENCE [LARGE SCALE GENOMIC DNA]</scope>
    <source>
        <strain evidence="4 5">LCDC99A005</strain>
    </source>
</reference>
<feature type="domain" description="PPM-type phosphatase" evidence="3">
    <location>
        <begin position="13"/>
        <end position="240"/>
    </location>
</feature>
<feature type="transmembrane region" description="Helical" evidence="2">
    <location>
        <begin position="256"/>
        <end position="276"/>
    </location>
</feature>
<keyword evidence="2" id="KW-0472">Membrane</keyword>
<keyword evidence="5" id="KW-1185">Reference proteome</keyword>
<evidence type="ECO:0000256" key="2">
    <source>
        <dbReference type="SAM" id="Phobius"/>
    </source>
</evidence>
<protein>
    <submittedName>
        <fullName evidence="4">Serine/threonine protein phosphatase</fullName>
    </submittedName>
</protein>
<evidence type="ECO:0000313" key="5">
    <source>
        <dbReference type="Proteomes" id="UP000220840"/>
    </source>
</evidence>
<dbReference type="SMART" id="SM00331">
    <property type="entry name" value="PP2C_SIG"/>
    <property type="match status" value="1"/>
</dbReference>
<gene>
    <name evidence="4" type="ORF">CQ394_07000</name>
</gene>
<dbReference type="InterPro" id="IPR001932">
    <property type="entry name" value="PPM-type_phosphatase-like_dom"/>
</dbReference>
<accession>A0A2A7MIA9</accession>
<dbReference type="STRING" id="137838.GCA_001458595_02870"/>
<evidence type="ECO:0000256" key="1">
    <source>
        <dbReference type="SAM" id="MobiDB-lite"/>
    </source>
</evidence>
<feature type="region of interest" description="Disordered" evidence="1">
    <location>
        <begin position="444"/>
        <end position="477"/>
    </location>
</feature>
<dbReference type="EMBL" id="PDCJ01000001">
    <property type="protein sequence ID" value="PEG31445.1"/>
    <property type="molecule type" value="Genomic_DNA"/>
</dbReference>
<comment type="caution">
    <text evidence="4">The sequence shown here is derived from an EMBL/GenBank/DDBJ whole genome shotgun (WGS) entry which is preliminary data.</text>
</comment>
<dbReference type="Gene3D" id="3.60.40.10">
    <property type="entry name" value="PPM-type phosphatase domain"/>
    <property type="match status" value="1"/>
</dbReference>
<evidence type="ECO:0000313" key="4">
    <source>
        <dbReference type="EMBL" id="PEG31445.1"/>
    </source>
</evidence>
<dbReference type="InterPro" id="IPR036457">
    <property type="entry name" value="PPM-type-like_dom_sf"/>
</dbReference>
<keyword evidence="2" id="KW-0812">Transmembrane</keyword>
<dbReference type="RefSeq" id="WP_058295602.1">
    <property type="nucleotide sequence ID" value="NZ_CAMRXB010000049.1"/>
</dbReference>
<evidence type="ECO:0000259" key="3">
    <source>
        <dbReference type="SMART" id="SM00331"/>
    </source>
</evidence>
<keyword evidence="2" id="KW-1133">Transmembrane helix</keyword>
<sequence>MRKLNSKFKTSFISEEGSYLQNKDYFAFVELDKMACYVISDGIDEDTEIETGKIAVTEFIRLFTLRPTMNKAIIKRYLNKVNDEILNSGRNVRLKASMTIAITNYSKVRYVSIGNSRFYFFKDGYLKEKSKDLSLTQEMLDDYMIPLDKAARHIERNNLSCYLGQNKISSPFISKKLKLNDGDVFTLLTKGIWENCDEKEIEDALEGAKEPQEVVDRVEEMILSKQLKELENYTFAVTYVEKAYINPKRKALIKKIIMAAIPILLVIIVGLVVFNIKQNKKKEQIINMNNYVQEAEEYIKNDHIEKANSKYDEALKIASKYKLKDDIKEIDAGCKYTEIIIEGDKKLEEKKFEEALDQYLLALEKGEDIDDIAKSYILKKIDIAKTCISVSDLLELADAQLEAGKTAESEANYLEAKRLASNYYLKDEKKEAIDKLKEIYDTRGEEAAAKKEEEKQAKEDEEKAKDEEKELQKEQEDALNEAIDLRKKGDENYISGDYVNAKMYYALAKESFKKNEYYSLANELDQKMALIDKRIEGQADLKNEADEYLKEANARIVKDDKESAKVLYLLSKDIYTQLGLDEEVKLIDEMLQGIDKQLASNGEKSSGESNE</sequence>
<feature type="compositionally biased region" description="Basic and acidic residues" evidence="1">
    <location>
        <begin position="444"/>
        <end position="476"/>
    </location>
</feature>
<dbReference type="AlphaFoldDB" id="A0A2A7MIA9"/>
<name>A0A2A7MIA9_9CLOT</name>
<dbReference type="Proteomes" id="UP000220840">
    <property type="component" value="Unassembled WGS sequence"/>
</dbReference>